<dbReference type="AlphaFoldDB" id="A0A382GXY6"/>
<proteinExistence type="predicted"/>
<protein>
    <submittedName>
        <fullName evidence="1">Uncharacterized protein</fullName>
    </submittedName>
</protein>
<feature type="non-terminal residue" evidence="1">
    <location>
        <position position="1"/>
    </location>
</feature>
<reference evidence="1" key="1">
    <citation type="submission" date="2018-05" db="EMBL/GenBank/DDBJ databases">
        <authorList>
            <person name="Lanie J.A."/>
            <person name="Ng W.-L."/>
            <person name="Kazmierczak K.M."/>
            <person name="Andrzejewski T.M."/>
            <person name="Davidsen T.M."/>
            <person name="Wayne K.J."/>
            <person name="Tettelin H."/>
            <person name="Glass J.I."/>
            <person name="Rusch D."/>
            <person name="Podicherti R."/>
            <person name="Tsui H.-C.T."/>
            <person name="Winkler M.E."/>
        </authorList>
    </citation>
    <scope>NUCLEOTIDE SEQUENCE</scope>
</reference>
<dbReference type="EMBL" id="UINC01058017">
    <property type="protein sequence ID" value="SVB79804.1"/>
    <property type="molecule type" value="Genomic_DNA"/>
</dbReference>
<name>A0A382GXY6_9ZZZZ</name>
<organism evidence="1">
    <name type="scientific">marine metagenome</name>
    <dbReference type="NCBI Taxonomy" id="408172"/>
    <lineage>
        <taxon>unclassified sequences</taxon>
        <taxon>metagenomes</taxon>
        <taxon>ecological metagenomes</taxon>
    </lineage>
</organism>
<accession>A0A382GXY6</accession>
<feature type="non-terminal residue" evidence="1">
    <location>
        <position position="482"/>
    </location>
</feature>
<sequence length="482" mass="52132">NSDNDMNATLDRGSYVSSGDLAGYWKMNEGEGEVLSDASGNGHVGTINMAVWNTCDECGCTDATACNYDPAATVDNRTCEYEDDPCDTCVDSEILANDHDLDGICDDADDDDDNDGVLDVDDADPFDNMVCSDTDGDGCDDCSSGIYDPSNDGPDDDGDGICNSYIISGRTVYIVGESYNSEGNLTACYWVDGSRVELPGGDWATDIFVSNGTVYTSGTSGANACYWINEARYDLPGNGGEAEAIAVDGSDVYVAGWYNNGSCYWKNGERINLTTNAESQAFAVGIRSNGDVYVGGYYMNNHHYYIPCFWKNGNRTNLPIPSGGDGEVYDIAFMDGNMRYYAGYVLKTSSFAGYTPTAVYWRHTNRTDLPLGGSTWDIYGAGAYGITIDGDDIYVAGFTDWFEFTGQEETTGGTFPQYWKNSTIYDLDGGPLTNFGTGQAYDIRVADGNVVAVGIATRDPSYHDSVESACYWLNGELNYLVN</sequence>
<gene>
    <name evidence="1" type="ORF">METZ01_LOCUS232658</name>
</gene>
<evidence type="ECO:0000313" key="1">
    <source>
        <dbReference type="EMBL" id="SVB79804.1"/>
    </source>
</evidence>